<dbReference type="GO" id="GO:0046872">
    <property type="term" value="F:metal ion binding"/>
    <property type="evidence" value="ECO:0007669"/>
    <property type="project" value="UniProtKB-KW"/>
</dbReference>
<dbReference type="AlphaFoldDB" id="A0A4T0W753"/>
<organism evidence="9 10">
    <name type="scientific">Colletotrichum higginsianum</name>
    <dbReference type="NCBI Taxonomy" id="80884"/>
    <lineage>
        <taxon>Eukaryota</taxon>
        <taxon>Fungi</taxon>
        <taxon>Dikarya</taxon>
        <taxon>Ascomycota</taxon>
        <taxon>Pezizomycotina</taxon>
        <taxon>Sordariomycetes</taxon>
        <taxon>Hypocreomycetidae</taxon>
        <taxon>Glomerellales</taxon>
        <taxon>Glomerellaceae</taxon>
        <taxon>Colletotrichum</taxon>
        <taxon>Colletotrichum destructivum species complex</taxon>
    </lineage>
</organism>
<evidence type="ECO:0000256" key="4">
    <source>
        <dbReference type="ARBA" id="ARBA00022729"/>
    </source>
</evidence>
<evidence type="ECO:0000256" key="7">
    <source>
        <dbReference type="ARBA" id="ARBA00023157"/>
    </source>
</evidence>
<dbReference type="EC" id="3.1.1.-" evidence="8"/>
<name>A0A4T0W753_9PEZI</name>
<evidence type="ECO:0000256" key="5">
    <source>
        <dbReference type="ARBA" id="ARBA00022801"/>
    </source>
</evidence>
<evidence type="ECO:0000313" key="9">
    <source>
        <dbReference type="EMBL" id="TID01351.1"/>
    </source>
</evidence>
<keyword evidence="6" id="KW-0106">Calcium</keyword>
<comment type="similarity">
    <text evidence="1 8">Belongs to the tannase family.</text>
</comment>
<dbReference type="OrthoDB" id="3039123at2759"/>
<gene>
    <name evidence="9" type="ORF">CH35J_004612</name>
</gene>
<dbReference type="Gene3D" id="3.40.50.1820">
    <property type="entry name" value="alpha/beta hydrolase"/>
    <property type="match status" value="1"/>
</dbReference>
<keyword evidence="2" id="KW-0719">Serine esterase</keyword>
<evidence type="ECO:0000313" key="10">
    <source>
        <dbReference type="Proteomes" id="UP000305883"/>
    </source>
</evidence>
<dbReference type="PANTHER" id="PTHR33938:SF13">
    <property type="entry name" value="CARBOXYLIC ESTER HYDROLASE"/>
    <property type="match status" value="1"/>
</dbReference>
<comment type="caution">
    <text evidence="9">The sequence shown here is derived from an EMBL/GenBank/DDBJ whole genome shotgun (WGS) entry which is preliminary data.</text>
</comment>
<evidence type="ECO:0000256" key="8">
    <source>
        <dbReference type="RuleBase" id="RU361238"/>
    </source>
</evidence>
<keyword evidence="5 8" id="KW-0378">Hydrolase</keyword>
<evidence type="ECO:0000256" key="6">
    <source>
        <dbReference type="ARBA" id="ARBA00022837"/>
    </source>
</evidence>
<dbReference type="SUPFAM" id="SSF53474">
    <property type="entry name" value="alpha/beta-Hydrolases"/>
    <property type="match status" value="1"/>
</dbReference>
<keyword evidence="3" id="KW-0479">Metal-binding</keyword>
<evidence type="ECO:0000256" key="3">
    <source>
        <dbReference type="ARBA" id="ARBA00022723"/>
    </source>
</evidence>
<accession>A0A4T0W753</accession>
<dbReference type="InterPro" id="IPR011118">
    <property type="entry name" value="Tannase/feruloyl_esterase"/>
</dbReference>
<evidence type="ECO:0000256" key="2">
    <source>
        <dbReference type="ARBA" id="ARBA00022487"/>
    </source>
</evidence>
<sequence length="536" mass="57527">MALSLAQNCVPSAFNPLVYGTEIKSLESHLVTNYSASVPEAYRYTSPSVELQNATFCNITVTYTHPGQNDSIVAEAWLPTEWNERFLAVGGGGWVAGRFFLSYNAMQGALADGYATITTDAGLGSSVEPSQWAQTSPGNVNLYNLQNLGSVSLNEQAIIGKSLIKSFYGQAPKYSYWNGCSQGGRQGLMLAQRYPTAFDGIAAGAPAINWNKLFTFIQWPQQVMNELGQWPFMCELDAITLAAVSACDELDGVIDGIVSDVKQCLGTFDPFSVVGESTTCAQLNGTRKIITSAAATVLNATWHGREDYHGILPGADLTGNSPRSFGQPGIAATDCTEKGCAGTPSNLGTSWLKLFVAKHATLDMAKLTREEFDSLAYSGTQQYASMIETSDADLRAFKAAGGKMVTFHGLADNIIPPGGTEDYYNAVADVDPEVREFYRYFEAPGLGHCFGGASGSPTGLLHQLRDWVENGTAPEKTPIKITVGNATHDRILCPYPQTSVFDQDCGDASKAGCWSCSGGVSVANRAKRSAQRWNEL</sequence>
<reference evidence="9 10" key="1">
    <citation type="journal article" date="2019" name="Genome Biol. Evol.">
        <title>Genomic Plasticity Mediated by Transposable Elements in the Plant Pathogenic Fungus Colletotrichum higginsianum.</title>
        <authorList>
            <person name="Tsushima A."/>
            <person name="Gan P."/>
            <person name="Kumakura N."/>
            <person name="Narusaka M."/>
            <person name="Takano Y."/>
            <person name="Narusaka Y."/>
            <person name="Shirasu K."/>
        </authorList>
    </citation>
    <scope>NUCLEOTIDE SEQUENCE [LARGE SCALE GENOMIC DNA]</scope>
    <source>
        <strain evidence="9 10">MAFF305635-RFP</strain>
    </source>
</reference>
<keyword evidence="7" id="KW-1015">Disulfide bond</keyword>
<dbReference type="PANTHER" id="PTHR33938">
    <property type="entry name" value="FERULOYL ESTERASE B-RELATED"/>
    <property type="match status" value="1"/>
</dbReference>
<evidence type="ECO:0000256" key="1">
    <source>
        <dbReference type="ARBA" id="ARBA00006249"/>
    </source>
</evidence>
<dbReference type="Pfam" id="PF07519">
    <property type="entry name" value="Tannase"/>
    <property type="match status" value="1"/>
</dbReference>
<protein>
    <recommendedName>
        <fullName evidence="8">Carboxylic ester hydrolase</fullName>
        <ecNumber evidence="8">3.1.1.-</ecNumber>
    </recommendedName>
</protein>
<dbReference type="EMBL" id="MWPZ01000003">
    <property type="protein sequence ID" value="TID01351.1"/>
    <property type="molecule type" value="Genomic_DNA"/>
</dbReference>
<proteinExistence type="inferred from homology"/>
<dbReference type="GO" id="GO:0030600">
    <property type="term" value="F:feruloyl esterase activity"/>
    <property type="evidence" value="ECO:0007669"/>
    <property type="project" value="UniProtKB-ARBA"/>
</dbReference>
<dbReference type="Proteomes" id="UP000305883">
    <property type="component" value="Unassembled WGS sequence"/>
</dbReference>
<keyword evidence="4" id="KW-0732">Signal</keyword>
<dbReference type="InterPro" id="IPR029058">
    <property type="entry name" value="AB_hydrolase_fold"/>
</dbReference>